<feature type="region of interest" description="Disordered" evidence="1">
    <location>
        <begin position="250"/>
        <end position="293"/>
    </location>
</feature>
<name>A0A843V0P6_COLES</name>
<feature type="compositionally biased region" description="Basic and acidic residues" evidence="1">
    <location>
        <begin position="27"/>
        <end position="46"/>
    </location>
</feature>
<evidence type="ECO:0000256" key="1">
    <source>
        <dbReference type="SAM" id="MobiDB-lite"/>
    </source>
</evidence>
<accession>A0A843V0P6</accession>
<reference evidence="2" key="1">
    <citation type="submission" date="2017-07" db="EMBL/GenBank/DDBJ databases">
        <title>Taro Niue Genome Assembly and Annotation.</title>
        <authorList>
            <person name="Atibalentja N."/>
            <person name="Keating K."/>
            <person name="Fields C.J."/>
        </authorList>
    </citation>
    <scope>NUCLEOTIDE SEQUENCE</scope>
    <source>
        <strain evidence="2">Niue_2</strain>
        <tissue evidence="2">Leaf</tissue>
    </source>
</reference>
<feature type="region of interest" description="Disordered" evidence="1">
    <location>
        <begin position="128"/>
        <end position="147"/>
    </location>
</feature>
<gene>
    <name evidence="2" type="ORF">Taro_020819</name>
</gene>
<sequence>MLGQPYLRPVEEISSDSLDYANRWKSPHAEPPSHSDRKSCSTRREISSPVATPSITRIAGRAHTRSPPITAIESRVQLDARSPPQLLPRLHESLEDPTHGAAQSQRSEVVFNSTLDLLPSSDSLNYANRCQSPHVEPPSHSDRKSCSTRCEISSPESLIRPQFGIGTQRRSTPPYCLKRSDSLDYANRWKSPHVEPHSHSDRKSCSTRREISSTAKELGITFRTGIGIAYVTIIRNRHSETVERALVSQNSVPGPKFNPGASDSLDYANPWKSPHWEPPSHSDRKSCSTRREISPPAKELGITFRTGIGIAYVTIIRNRHSETVERALVSRNSVPGPKIDPGACVLVHRLTYPPVGRGYLFAQGSEPPTRTQFRIDTSTQSVKSRIRRFSVWRPNSSPGARSQAADAIAYGHPFAKTGIAFQVVIRIAYKTPIRNRHSEAVDAPLLPQAIKHCFGVKKPSFRTHKFSDSLDYANRWQSPHAEPPSHSDRNSCSTPREISSPGSRYGCPNIADIVTPSGLFPPLERKNWA</sequence>
<feature type="compositionally biased region" description="Polar residues" evidence="1">
    <location>
        <begin position="490"/>
        <end position="502"/>
    </location>
</feature>
<comment type="caution">
    <text evidence="2">The sequence shown here is derived from an EMBL/GenBank/DDBJ whole genome shotgun (WGS) entry which is preliminary data.</text>
</comment>
<feature type="region of interest" description="Disordered" evidence="1">
    <location>
        <begin position="22"/>
        <end position="69"/>
    </location>
</feature>
<feature type="region of interest" description="Disordered" evidence="1">
    <location>
        <begin position="475"/>
        <end position="504"/>
    </location>
</feature>
<protein>
    <submittedName>
        <fullName evidence="2">Uncharacterized protein</fullName>
    </submittedName>
</protein>
<evidence type="ECO:0000313" key="3">
    <source>
        <dbReference type="Proteomes" id="UP000652761"/>
    </source>
</evidence>
<dbReference type="Proteomes" id="UP000652761">
    <property type="component" value="Unassembled WGS sequence"/>
</dbReference>
<dbReference type="AlphaFoldDB" id="A0A843V0P6"/>
<feature type="region of interest" description="Disordered" evidence="1">
    <location>
        <begin position="190"/>
        <end position="209"/>
    </location>
</feature>
<feature type="compositionally biased region" description="Basic and acidic residues" evidence="1">
    <location>
        <begin position="274"/>
        <end position="293"/>
    </location>
</feature>
<feature type="compositionally biased region" description="Basic and acidic residues" evidence="1">
    <location>
        <begin position="192"/>
        <end position="209"/>
    </location>
</feature>
<evidence type="ECO:0000313" key="2">
    <source>
        <dbReference type="EMBL" id="MQL88267.1"/>
    </source>
</evidence>
<proteinExistence type="predicted"/>
<organism evidence="2 3">
    <name type="scientific">Colocasia esculenta</name>
    <name type="common">Wild taro</name>
    <name type="synonym">Arum esculentum</name>
    <dbReference type="NCBI Taxonomy" id="4460"/>
    <lineage>
        <taxon>Eukaryota</taxon>
        <taxon>Viridiplantae</taxon>
        <taxon>Streptophyta</taxon>
        <taxon>Embryophyta</taxon>
        <taxon>Tracheophyta</taxon>
        <taxon>Spermatophyta</taxon>
        <taxon>Magnoliopsida</taxon>
        <taxon>Liliopsida</taxon>
        <taxon>Araceae</taxon>
        <taxon>Aroideae</taxon>
        <taxon>Colocasieae</taxon>
        <taxon>Colocasia</taxon>
    </lineage>
</organism>
<keyword evidence="3" id="KW-1185">Reference proteome</keyword>
<dbReference type="EMBL" id="NMUH01001042">
    <property type="protein sequence ID" value="MQL88267.1"/>
    <property type="molecule type" value="Genomic_DNA"/>
</dbReference>